<keyword evidence="4" id="KW-1185">Reference proteome</keyword>
<feature type="region of interest" description="Disordered" evidence="1">
    <location>
        <begin position="1"/>
        <end position="20"/>
    </location>
</feature>
<keyword evidence="2" id="KW-0812">Transmembrane</keyword>
<protein>
    <submittedName>
        <fullName evidence="3">Envelope glycoprotein 48</fullName>
    </submittedName>
</protein>
<keyword evidence="2" id="KW-1133">Transmembrane helix</keyword>
<sequence length="303" mass="33302">MPRSTEAYSPVPETTSPRDASFKDGLEIRRIVRHEDGVVQVVHVGKNMIVESFCKALSPTPPVNAAEPLQNVSPGSSLPPPGAGVKPRLRKNRAVMWIIYIMYNLWFVALAATIVWGFNPHVFQRVAPNNSHILFPGGLSAFVPRNFFSGCKTNFYCHVPVTMPPIHTPKGTVFANFTSSCGTPANYHLALILANHAIRHHDCFSNFSSTDTALNTSGAFGENVSADTKTAMAVGLLLLQSRCHPEVLQLYSHPSAMRKLDIRGIEHVKLPRNLTCPVNWAPVFKNASWPDNPGCNIIHDATF</sequence>
<keyword evidence="2" id="KW-0472">Membrane</keyword>
<dbReference type="KEGG" id="vg:33194240"/>
<evidence type="ECO:0000256" key="1">
    <source>
        <dbReference type="SAM" id="MobiDB-lite"/>
    </source>
</evidence>
<accession>A0A1Z1NEF7</accession>
<keyword evidence="3" id="KW-0946">Virion</keyword>
<dbReference type="GeneID" id="33194240"/>
<dbReference type="GO" id="GO:0019031">
    <property type="term" value="C:viral envelope"/>
    <property type="evidence" value="ECO:0007669"/>
    <property type="project" value="UniProtKB-KW"/>
</dbReference>
<dbReference type="OrthoDB" id="13618at10239"/>
<dbReference type="Proteomes" id="UP000214863">
    <property type="component" value="Segment"/>
</dbReference>
<organism evidence="3">
    <name type="scientific">Common bottlenose dolphin gammaherpesvirus 1 strain Sarasota</name>
    <dbReference type="NCBI Taxonomy" id="2022783"/>
    <lineage>
        <taxon>Viruses</taxon>
        <taxon>Duplodnaviria</taxon>
        <taxon>Heunggongvirae</taxon>
        <taxon>Peploviricota</taxon>
        <taxon>Herviviricetes</taxon>
        <taxon>Herpesvirales</taxon>
        <taxon>Orthoherpesviridae</taxon>
        <taxon>Gammaherpesvirinae</taxon>
        <taxon>Bossavirus</taxon>
        <taxon>Bossavirus delphinidgamma1</taxon>
        <taxon>Delphinid gammaherpesvirus 1</taxon>
    </lineage>
</organism>
<feature type="region of interest" description="Disordered" evidence="1">
    <location>
        <begin position="65"/>
        <end position="85"/>
    </location>
</feature>
<evidence type="ECO:0000313" key="3">
    <source>
        <dbReference type="EMBL" id="ARW78090.1"/>
    </source>
</evidence>
<proteinExistence type="predicted"/>
<reference evidence="3" key="1">
    <citation type="submission" date="2017-04" db="EMBL/GenBank/DDBJ databases">
        <title>Genome sequence of delphinid gammaherpesvirus 1 from an Atlantic bottlenose dolphin (Tursiops truncatus).</title>
        <authorList>
            <person name="Davison A.J."/>
            <person name="Subramaniam K."/>
            <person name="Kerr K."/>
            <person name="Jacob J.J."/>
            <person name="Landrau-Giovannetti N."/>
            <person name="Waltzek T.B."/>
        </authorList>
    </citation>
    <scope>NUCLEOTIDE SEQUENCE [LARGE SCALE GENOMIC DNA]</scope>
    <source>
        <strain evidence="3">Sarasota</strain>
    </source>
</reference>
<evidence type="ECO:0000313" key="4">
    <source>
        <dbReference type="Proteomes" id="UP000214863"/>
    </source>
</evidence>
<dbReference type="RefSeq" id="YP_009388528.1">
    <property type="nucleotide sequence ID" value="NC_035117.1"/>
</dbReference>
<name>A0A1Z1NEF7_9GAMA</name>
<gene>
    <name evidence="3" type="primary">ORF27</name>
</gene>
<dbReference type="InterPro" id="IPR057861">
    <property type="entry name" value="BDLF2/ORF27-like"/>
</dbReference>
<dbReference type="EMBL" id="KY965444">
    <property type="protein sequence ID" value="ARW78090.1"/>
    <property type="molecule type" value="Genomic_DNA"/>
</dbReference>
<feature type="transmembrane region" description="Helical" evidence="2">
    <location>
        <begin position="94"/>
        <end position="118"/>
    </location>
</feature>
<evidence type="ECO:0000256" key="2">
    <source>
        <dbReference type="SAM" id="Phobius"/>
    </source>
</evidence>
<dbReference type="Pfam" id="PF25730">
    <property type="entry name" value="Herpes_BDLF2"/>
    <property type="match status" value="1"/>
</dbReference>
<keyword evidence="3" id="KW-0261">Viral envelope protein</keyword>